<sequence>MVRTLQLFGLLLLLLLAGGTAAYAQDPADANAVIEKYLTAIGGREKLKSIKDLTMTMTADIQGRTMEMETKLKMPNKYKQTSYMMGNEAGGTVYDGTKLSRNMRGQSQVKEGNEAFQEFLQNHPFPELYYDSLGIEKKLAGKEKVDGKDAYKVEYSAGDRTWQEYFDASSGLKVQRTATLDTPRGKSEVAIQFSNYKAVNGIMFPFVRSQKMGQFEMNMETQSVKINKGIDDKQFRIN</sequence>
<dbReference type="Proteomes" id="UP000557307">
    <property type="component" value="Unassembled WGS sequence"/>
</dbReference>
<keyword evidence="2" id="KW-0449">Lipoprotein</keyword>
<reference evidence="2 3" key="1">
    <citation type="submission" date="2020-08" db="EMBL/GenBank/DDBJ databases">
        <title>Genomic Encyclopedia of Type Strains, Phase IV (KMG-IV): sequencing the most valuable type-strain genomes for metagenomic binning, comparative biology and taxonomic classification.</title>
        <authorList>
            <person name="Goeker M."/>
        </authorList>
    </citation>
    <scope>NUCLEOTIDE SEQUENCE [LARGE SCALE GENOMIC DNA]</scope>
    <source>
        <strain evidence="2 3">DSM 105074</strain>
    </source>
</reference>
<proteinExistence type="predicted"/>
<feature type="chain" id="PRO_5032357876" evidence="1">
    <location>
        <begin position="25"/>
        <end position="238"/>
    </location>
</feature>
<dbReference type="RefSeq" id="WP_184176671.1">
    <property type="nucleotide sequence ID" value="NZ_JACHGF010000007.1"/>
</dbReference>
<keyword evidence="3" id="KW-1185">Reference proteome</keyword>
<evidence type="ECO:0000313" key="3">
    <source>
        <dbReference type="Proteomes" id="UP000557307"/>
    </source>
</evidence>
<dbReference type="EMBL" id="JACHGF010000007">
    <property type="protein sequence ID" value="MBB5285996.1"/>
    <property type="molecule type" value="Genomic_DNA"/>
</dbReference>
<comment type="caution">
    <text evidence="2">The sequence shown here is derived from an EMBL/GenBank/DDBJ whole genome shotgun (WGS) entry which is preliminary data.</text>
</comment>
<feature type="signal peptide" evidence="1">
    <location>
        <begin position="1"/>
        <end position="24"/>
    </location>
</feature>
<gene>
    <name evidence="2" type="ORF">HNQ92_004156</name>
</gene>
<dbReference type="AlphaFoldDB" id="A0A840TNX7"/>
<evidence type="ECO:0000313" key="2">
    <source>
        <dbReference type="EMBL" id="MBB5285996.1"/>
    </source>
</evidence>
<organism evidence="2 3">
    <name type="scientific">Rhabdobacter roseus</name>
    <dbReference type="NCBI Taxonomy" id="1655419"/>
    <lineage>
        <taxon>Bacteria</taxon>
        <taxon>Pseudomonadati</taxon>
        <taxon>Bacteroidota</taxon>
        <taxon>Cytophagia</taxon>
        <taxon>Cytophagales</taxon>
        <taxon>Cytophagaceae</taxon>
        <taxon>Rhabdobacter</taxon>
    </lineage>
</organism>
<keyword evidence="1" id="KW-0732">Signal</keyword>
<evidence type="ECO:0000256" key="1">
    <source>
        <dbReference type="SAM" id="SignalP"/>
    </source>
</evidence>
<protein>
    <submittedName>
        <fullName evidence="2">Outer membrane lipoprotein-sorting protein</fullName>
    </submittedName>
</protein>
<accession>A0A840TNX7</accession>
<name>A0A840TNX7_9BACT</name>